<comment type="caution">
    <text evidence="10">The sequence shown here is derived from an EMBL/GenBank/DDBJ whole genome shotgun (WGS) entry which is preliminary data.</text>
</comment>
<evidence type="ECO:0000313" key="11">
    <source>
        <dbReference type="Proteomes" id="UP001549097"/>
    </source>
</evidence>
<protein>
    <submittedName>
        <fullName evidence="10">Phosphoglycerol transferase MdoB-like AlkP superfamily enzyme</fullName>
    </submittedName>
</protein>
<evidence type="ECO:0000256" key="7">
    <source>
        <dbReference type="PIRNR" id="PIRNR005091"/>
    </source>
</evidence>
<dbReference type="PIRSF" id="PIRSF005091">
    <property type="entry name" value="Mmb_sulf_HI1246"/>
    <property type="match status" value="1"/>
</dbReference>
<feature type="transmembrane region" description="Helical" evidence="8">
    <location>
        <begin position="154"/>
        <end position="172"/>
    </location>
</feature>
<evidence type="ECO:0000256" key="3">
    <source>
        <dbReference type="ARBA" id="ARBA00022475"/>
    </source>
</evidence>
<dbReference type="SUPFAM" id="SSF53649">
    <property type="entry name" value="Alkaline phosphatase-like"/>
    <property type="match status" value="1"/>
</dbReference>
<evidence type="ECO:0000256" key="8">
    <source>
        <dbReference type="SAM" id="Phobius"/>
    </source>
</evidence>
<dbReference type="PANTHER" id="PTHR47371:SF1">
    <property type="entry name" value="LIPOTEICHOIC ACID SYNTHASE-LIKE YQGS"/>
    <property type="match status" value="1"/>
</dbReference>
<feature type="transmembrane region" description="Helical" evidence="8">
    <location>
        <begin position="45"/>
        <end position="65"/>
    </location>
</feature>
<comment type="similarity">
    <text evidence="2 7">Belongs to the LTA synthase family.</text>
</comment>
<reference evidence="10 11" key="1">
    <citation type="submission" date="2024-06" db="EMBL/GenBank/DDBJ databases">
        <title>Genomic Encyclopedia of Type Strains, Phase IV (KMG-IV): sequencing the most valuable type-strain genomes for metagenomic binning, comparative biology and taxonomic classification.</title>
        <authorList>
            <person name="Goeker M."/>
        </authorList>
    </citation>
    <scope>NUCLEOTIDE SEQUENCE [LARGE SCALE GENOMIC DNA]</scope>
    <source>
        <strain evidence="10 11">DSM 100124</strain>
    </source>
</reference>
<dbReference type="PANTHER" id="PTHR47371">
    <property type="entry name" value="LIPOTEICHOIC ACID SYNTHASE"/>
    <property type="match status" value="1"/>
</dbReference>
<keyword evidence="11" id="KW-1185">Reference proteome</keyword>
<evidence type="ECO:0000313" key="10">
    <source>
        <dbReference type="EMBL" id="MET3727818.1"/>
    </source>
</evidence>
<dbReference type="Proteomes" id="UP001549097">
    <property type="component" value="Unassembled WGS sequence"/>
</dbReference>
<accession>A0ABV2LK11</accession>
<keyword evidence="5 8" id="KW-1133">Transmembrane helix</keyword>
<organism evidence="10 11">
    <name type="scientific">Fictibacillus halophilus</name>
    <dbReference type="NCBI Taxonomy" id="1610490"/>
    <lineage>
        <taxon>Bacteria</taxon>
        <taxon>Bacillati</taxon>
        <taxon>Bacillota</taxon>
        <taxon>Bacilli</taxon>
        <taxon>Bacillales</taxon>
        <taxon>Fictibacillaceae</taxon>
        <taxon>Fictibacillus</taxon>
    </lineage>
</organism>
<dbReference type="EMBL" id="JBEPMP010000001">
    <property type="protein sequence ID" value="MET3727818.1"/>
    <property type="molecule type" value="Genomic_DNA"/>
</dbReference>
<dbReference type="InterPro" id="IPR050448">
    <property type="entry name" value="OpgB/LTA_synthase_biosynth"/>
</dbReference>
<dbReference type="InterPro" id="IPR017850">
    <property type="entry name" value="Alkaline_phosphatase_core_sf"/>
</dbReference>
<dbReference type="RefSeq" id="WP_233096455.1">
    <property type="nucleotide sequence ID" value="NZ_JAEACF010000001.1"/>
</dbReference>
<gene>
    <name evidence="10" type="ORF">ABID52_001399</name>
</gene>
<keyword evidence="3 7" id="KW-1003">Cell membrane</keyword>
<sequence>MKEKMKQAFAEYRFFFIAIALLWIKTFIIYKTAFELPMDNKVQELILFINPISSIVLFLGITLYFKGRTHRRMIVAVSAIMSFVMYANMVFYRFFNDFITIPVLFQTSNMGDLGNSVFELIQPTDLLVFIDIVILAYFMRRADYRPARASRKQITITFAAAIVLFIVNVGIAETERPQLLTRTFDREMLIKNIGSYNYHIYDSIIQSKAKAQRAFADGSEITDVENYSRANYKEPNPEMFGKAKGKNVFVISVESTQNFVINESVNGKEITPFMNDLIKDSYYFPNFYHQTGQGKTSDSEFLLDNSLYPLPSGAVFFTHSQNQYNATPEILKEQGYYSSVQHANNKSFWNRDIMYDNFGYDRYYSLKDFEVTPENSIGWGLKDKDFFKQSIPHLKEMQAMNKPFYTKYITLTNHFPFTLEEEDETIPEWTSSDGTVNRYFTTVRYTDEALKEFFDDVKEAGLYEDSIFIMYGDHYGISENHNDAMGQFLGKEITPFESTQLQKVPLIIHMPGEKGKTMETVGGQIDLKPTILHLLGIDTKGDIQLGSDLFSKDREDFAVLRDNSYITKDNVFTDGKCYDKATGEPVEGENNACEPYSERAKTELDMSDRIIYGDLLRFYDKDKAKDKAVKQEEKQKQ</sequence>
<proteinExistence type="inferred from homology"/>
<comment type="subcellular location">
    <subcellularLocation>
        <location evidence="1">Cell membrane</location>
        <topology evidence="1">Multi-pass membrane protein</topology>
    </subcellularLocation>
</comment>
<evidence type="ECO:0000256" key="6">
    <source>
        <dbReference type="ARBA" id="ARBA00023136"/>
    </source>
</evidence>
<evidence type="ECO:0000256" key="1">
    <source>
        <dbReference type="ARBA" id="ARBA00004651"/>
    </source>
</evidence>
<keyword evidence="6 7" id="KW-0472">Membrane</keyword>
<dbReference type="Gene3D" id="3.40.720.10">
    <property type="entry name" value="Alkaline Phosphatase, subunit A"/>
    <property type="match status" value="1"/>
</dbReference>
<name>A0ABV2LK11_9BACL</name>
<dbReference type="Gene3D" id="3.30.1120.170">
    <property type="match status" value="1"/>
</dbReference>
<feature type="transmembrane region" description="Helical" evidence="8">
    <location>
        <begin position="12"/>
        <end position="33"/>
    </location>
</feature>
<feature type="transmembrane region" description="Helical" evidence="8">
    <location>
        <begin position="120"/>
        <end position="138"/>
    </location>
</feature>
<dbReference type="InterPro" id="IPR012160">
    <property type="entry name" value="LtaS-like"/>
</dbReference>
<feature type="domain" description="Sulfatase N-terminal" evidence="9">
    <location>
        <begin position="246"/>
        <end position="537"/>
    </location>
</feature>
<evidence type="ECO:0000256" key="4">
    <source>
        <dbReference type="ARBA" id="ARBA00022692"/>
    </source>
</evidence>
<dbReference type="InterPro" id="IPR000917">
    <property type="entry name" value="Sulfatase_N"/>
</dbReference>
<evidence type="ECO:0000256" key="5">
    <source>
        <dbReference type="ARBA" id="ARBA00022989"/>
    </source>
</evidence>
<evidence type="ECO:0000256" key="2">
    <source>
        <dbReference type="ARBA" id="ARBA00009983"/>
    </source>
</evidence>
<evidence type="ECO:0000259" key="9">
    <source>
        <dbReference type="Pfam" id="PF00884"/>
    </source>
</evidence>
<keyword evidence="4 8" id="KW-0812">Transmembrane</keyword>
<dbReference type="Pfam" id="PF00884">
    <property type="entry name" value="Sulfatase"/>
    <property type="match status" value="1"/>
</dbReference>
<feature type="transmembrane region" description="Helical" evidence="8">
    <location>
        <begin position="74"/>
        <end position="95"/>
    </location>
</feature>
<dbReference type="CDD" id="cd16015">
    <property type="entry name" value="LTA_synthase"/>
    <property type="match status" value="1"/>
</dbReference>